<keyword evidence="4" id="KW-1185">Reference proteome</keyword>
<dbReference type="GO" id="GO:0003723">
    <property type="term" value="F:RNA binding"/>
    <property type="evidence" value="ECO:0007669"/>
    <property type="project" value="TreeGrafter"/>
</dbReference>
<evidence type="ECO:0008006" key="5">
    <source>
        <dbReference type="Google" id="ProtNLM"/>
    </source>
</evidence>
<gene>
    <name evidence="3" type="ORF">EAH_00009750</name>
</gene>
<evidence type="ECO:0000256" key="1">
    <source>
        <dbReference type="ARBA" id="ARBA00008889"/>
    </source>
</evidence>
<dbReference type="GeneID" id="25269045"/>
<dbReference type="PANTHER" id="PTHR45841">
    <property type="entry name" value="MRNA TURNOVER PROTEIN 4 MRTO4"/>
    <property type="match status" value="1"/>
</dbReference>
<dbReference type="Proteomes" id="UP000018050">
    <property type="component" value="Unassembled WGS sequence"/>
</dbReference>
<reference evidence="3" key="1">
    <citation type="submission" date="2013-10" db="EMBL/GenBank/DDBJ databases">
        <title>Genomic analysis of the causative agents of coccidiosis in chickens.</title>
        <authorList>
            <person name="Reid A.J."/>
            <person name="Blake D."/>
            <person name="Billington K."/>
            <person name="Browne H."/>
            <person name="Dunn M."/>
            <person name="Hung S."/>
            <person name="Kawahara F."/>
            <person name="Miranda-Saavedra D."/>
            <person name="Mourier T."/>
            <person name="Nagra H."/>
            <person name="Otto T.D."/>
            <person name="Rawlings N."/>
            <person name="Sanchez A."/>
            <person name="Sanders M."/>
            <person name="Subramaniam C."/>
            <person name="Tay Y."/>
            <person name="Dear P."/>
            <person name="Doerig C."/>
            <person name="Gruber A."/>
            <person name="Parkinson J."/>
            <person name="Shirley M."/>
            <person name="Wan K.L."/>
            <person name="Berriman M."/>
            <person name="Tomley F."/>
            <person name="Pain A."/>
        </authorList>
    </citation>
    <scope>NUCLEOTIDE SEQUENCE [LARGE SCALE GENOMIC DNA]</scope>
    <source>
        <strain evidence="3">Houghton</strain>
    </source>
</reference>
<dbReference type="EMBL" id="HG670975">
    <property type="protein sequence ID" value="CDI79107.1"/>
    <property type="molecule type" value="Genomic_DNA"/>
</dbReference>
<accession>U6GHT2</accession>
<dbReference type="VEuPathDB" id="ToxoDB:EAH_00009750"/>
<proteinExistence type="inferred from homology"/>
<dbReference type="GO" id="GO:0006364">
    <property type="term" value="P:rRNA processing"/>
    <property type="evidence" value="ECO:0007669"/>
    <property type="project" value="TreeGrafter"/>
</dbReference>
<evidence type="ECO:0000313" key="3">
    <source>
        <dbReference type="EMBL" id="CDI79107.1"/>
    </source>
</evidence>
<dbReference type="GO" id="GO:0000956">
    <property type="term" value="P:nuclear-transcribed mRNA catabolic process"/>
    <property type="evidence" value="ECO:0007669"/>
    <property type="project" value="TreeGrafter"/>
</dbReference>
<dbReference type="PANTHER" id="PTHR45841:SF1">
    <property type="entry name" value="MRNA TURNOVER PROTEIN 4 HOMOLOG"/>
    <property type="match status" value="1"/>
</dbReference>
<dbReference type="OMA" id="MARFCIS"/>
<dbReference type="GO" id="GO:0042273">
    <property type="term" value="P:ribosomal large subunit biogenesis"/>
    <property type="evidence" value="ECO:0007669"/>
    <property type="project" value="TreeGrafter"/>
</dbReference>
<dbReference type="InterPro" id="IPR043141">
    <property type="entry name" value="Ribosomal_uL10-like_sf"/>
</dbReference>
<reference evidence="3" key="2">
    <citation type="submission" date="2013-10" db="EMBL/GenBank/DDBJ databases">
        <authorList>
            <person name="Aslett M."/>
        </authorList>
    </citation>
    <scope>NUCLEOTIDE SEQUENCE [LARGE SCALE GENOMIC DNA]</scope>
    <source>
        <strain evidence="3">Houghton</strain>
    </source>
</reference>
<dbReference type="Gene3D" id="3.30.70.1730">
    <property type="match status" value="1"/>
</dbReference>
<protein>
    <recommendedName>
        <fullName evidence="5">Ribosome assembly factor mrt4</fullName>
    </recommendedName>
</protein>
<dbReference type="RefSeq" id="XP_013250731.1">
    <property type="nucleotide sequence ID" value="XM_013395277.1"/>
</dbReference>
<organism evidence="3 4">
    <name type="scientific">Eimeria acervulina</name>
    <name type="common">Coccidian parasite</name>
    <dbReference type="NCBI Taxonomy" id="5801"/>
    <lineage>
        <taxon>Eukaryota</taxon>
        <taxon>Sar</taxon>
        <taxon>Alveolata</taxon>
        <taxon>Apicomplexa</taxon>
        <taxon>Conoidasida</taxon>
        <taxon>Coccidia</taxon>
        <taxon>Eucoccidiorida</taxon>
        <taxon>Eimeriorina</taxon>
        <taxon>Eimeriidae</taxon>
        <taxon>Eimeria</taxon>
    </lineage>
</organism>
<sequence>MPVSKRAKVVHLSKTKKQKTGSRSAASETKNLLIETVREMAEEEGVHIYVVELKNQKNAMLKAARDALKPGRLFFGKNKVLQVALGTQPSTECLDNVHKIAKLLVGERGILITKEGLKETKKILSSVTGDEFAKAGFTATKTIVLEKHLDVKMARFCISVVAHWHGGQVEVF</sequence>
<dbReference type="GO" id="GO:0030687">
    <property type="term" value="C:preribosome, large subunit precursor"/>
    <property type="evidence" value="ECO:0007669"/>
    <property type="project" value="TreeGrafter"/>
</dbReference>
<name>U6GHT2_EIMAC</name>
<dbReference type="Pfam" id="PF00466">
    <property type="entry name" value="Ribosomal_L10"/>
    <property type="match status" value="1"/>
</dbReference>
<dbReference type="AlphaFoldDB" id="U6GHT2"/>
<dbReference type="InterPro" id="IPR001790">
    <property type="entry name" value="Ribosomal_uL10"/>
</dbReference>
<feature type="compositionally biased region" description="Basic residues" evidence="2">
    <location>
        <begin position="1"/>
        <end position="20"/>
    </location>
</feature>
<evidence type="ECO:0000313" key="4">
    <source>
        <dbReference type="Proteomes" id="UP000018050"/>
    </source>
</evidence>
<dbReference type="GO" id="GO:0005730">
    <property type="term" value="C:nucleolus"/>
    <property type="evidence" value="ECO:0007669"/>
    <property type="project" value="TreeGrafter"/>
</dbReference>
<dbReference type="InterPro" id="IPR051742">
    <property type="entry name" value="Ribosome_Assembly_uL10"/>
</dbReference>
<comment type="similarity">
    <text evidence="1">Belongs to the universal ribosomal protein uL10 family.</text>
</comment>
<dbReference type="OrthoDB" id="10262308at2759"/>
<evidence type="ECO:0000256" key="2">
    <source>
        <dbReference type="SAM" id="MobiDB-lite"/>
    </source>
</evidence>
<feature type="region of interest" description="Disordered" evidence="2">
    <location>
        <begin position="1"/>
        <end position="27"/>
    </location>
</feature>